<evidence type="ECO:0000313" key="2">
    <source>
        <dbReference type="Proteomes" id="UP000005439"/>
    </source>
</evidence>
<dbReference type="Proteomes" id="UP000005439">
    <property type="component" value="Chromosome"/>
</dbReference>
<protein>
    <recommendedName>
        <fullName evidence="3">Flagellar assembly protein FliH/Type III secretion system HrpE domain-containing protein</fullName>
    </recommendedName>
</protein>
<organism evidence="1 2">
    <name type="scientific">Sulfobacillus acidophilus (strain ATCC 700253 / DSM 10332 / NAL)</name>
    <dbReference type="NCBI Taxonomy" id="679936"/>
    <lineage>
        <taxon>Bacteria</taxon>
        <taxon>Bacillati</taxon>
        <taxon>Bacillota</taxon>
        <taxon>Clostridia</taxon>
        <taxon>Eubacteriales</taxon>
        <taxon>Clostridiales Family XVII. Incertae Sedis</taxon>
        <taxon>Sulfobacillus</taxon>
    </lineage>
</organism>
<proteinExistence type="predicted"/>
<sequence length="227" mass="25214">MISFSKVIKAEQQKLGRQRLAVQWRPLDPASPVVPEVSAELTDLLARAKAEAMAILENAETEARTIRDKARQEGYQAGWDAGYQEARQEVQAAWQAIRQELEAPRQKLQQLKAVLDRLGDEQTLAVAAALSLKLYSRLKLERLDVIHEYIQELADTMDQKSLTLFVDPTWEPRLAALQEVLDQGVTPMVVKIDDALATGTMRIEGETGGFLGGPVVSLQTLLQEVLG</sequence>
<dbReference type="AlphaFoldDB" id="G8U1J6"/>
<evidence type="ECO:0000313" key="1">
    <source>
        <dbReference type="EMBL" id="AEW06601.1"/>
    </source>
</evidence>
<dbReference type="PATRIC" id="fig|679936.5.peg.3265"/>
<dbReference type="HOGENOM" id="CLU_1219188_0_0_9"/>
<name>G8U1J6_SULAD</name>
<dbReference type="STRING" id="679936.Sulac_3155"/>
<reference evidence="2" key="1">
    <citation type="submission" date="2011-12" db="EMBL/GenBank/DDBJ databases">
        <title>The complete genome of chromosome of Sulfobacillus acidophilus DSM 10332.</title>
        <authorList>
            <person name="Lucas S."/>
            <person name="Han J."/>
            <person name="Lapidus A."/>
            <person name="Bruce D."/>
            <person name="Goodwin L."/>
            <person name="Pitluck S."/>
            <person name="Peters L."/>
            <person name="Kyrpides N."/>
            <person name="Mavromatis K."/>
            <person name="Ivanova N."/>
            <person name="Mikhailova N."/>
            <person name="Chertkov O."/>
            <person name="Saunders E."/>
            <person name="Detter J.C."/>
            <person name="Tapia R."/>
            <person name="Han C."/>
            <person name="Land M."/>
            <person name="Hauser L."/>
            <person name="Markowitz V."/>
            <person name="Cheng J.-F."/>
            <person name="Hugenholtz P."/>
            <person name="Woyke T."/>
            <person name="Wu D."/>
            <person name="Pukall R."/>
            <person name="Gehrich-Schroeter G."/>
            <person name="Schneider S."/>
            <person name="Klenk H.-P."/>
            <person name="Eisen J.A."/>
        </authorList>
    </citation>
    <scope>NUCLEOTIDE SEQUENCE [LARGE SCALE GENOMIC DNA]</scope>
    <source>
        <strain evidence="2">ATCC 700253 / DSM 10332 / NAL</strain>
    </source>
</reference>
<accession>G8U1J6</accession>
<evidence type="ECO:0008006" key="3">
    <source>
        <dbReference type="Google" id="ProtNLM"/>
    </source>
</evidence>
<keyword evidence="2" id="KW-1185">Reference proteome</keyword>
<dbReference type="KEGG" id="sap:Sulac_3155"/>
<dbReference type="EMBL" id="CP003179">
    <property type="protein sequence ID" value="AEW06601.1"/>
    <property type="molecule type" value="Genomic_DNA"/>
</dbReference>
<reference evidence="1 2" key="2">
    <citation type="journal article" date="2012" name="Stand. Genomic Sci.">
        <title>Complete genome sequence of the moderately thermophilic mineral-sulfide-oxidizing firmicute Sulfobacillus acidophilus type strain (NAL(T)).</title>
        <authorList>
            <person name="Anderson I."/>
            <person name="Chertkov O."/>
            <person name="Chen A."/>
            <person name="Saunders E."/>
            <person name="Lapidus A."/>
            <person name="Nolan M."/>
            <person name="Lucas S."/>
            <person name="Hammon N."/>
            <person name="Deshpande S."/>
            <person name="Cheng J.F."/>
            <person name="Han C."/>
            <person name="Tapia R."/>
            <person name="Goodwin L.A."/>
            <person name="Pitluck S."/>
            <person name="Liolios K."/>
            <person name="Pagani I."/>
            <person name="Ivanova N."/>
            <person name="Mikhailova N."/>
            <person name="Pati A."/>
            <person name="Palaniappan K."/>
            <person name="Land M."/>
            <person name="Pan C."/>
            <person name="Rohde M."/>
            <person name="Pukall R."/>
            <person name="Goker M."/>
            <person name="Detter J.C."/>
            <person name="Woyke T."/>
            <person name="Bristow J."/>
            <person name="Eisen J.A."/>
            <person name="Markowitz V."/>
            <person name="Hugenholtz P."/>
            <person name="Kyrpides N.C."/>
            <person name="Klenk H.P."/>
            <person name="Mavromatis K."/>
        </authorList>
    </citation>
    <scope>NUCLEOTIDE SEQUENCE [LARGE SCALE GENOMIC DNA]</scope>
    <source>
        <strain evidence="2">ATCC 700253 / DSM 10332 / NAL</strain>
    </source>
</reference>
<gene>
    <name evidence="1" type="ordered locus">Sulac_3155</name>
</gene>